<evidence type="ECO:0000256" key="5">
    <source>
        <dbReference type="ARBA" id="ARBA00022794"/>
    </source>
</evidence>
<keyword evidence="6 12" id="KW-1133">Transmembrane helix</keyword>
<dbReference type="InterPro" id="IPR029409">
    <property type="entry name" value="TMEM237"/>
</dbReference>
<feature type="region of interest" description="Disordered" evidence="11">
    <location>
        <begin position="104"/>
        <end position="231"/>
    </location>
</feature>
<evidence type="ECO:0000256" key="3">
    <source>
        <dbReference type="ARBA" id="ARBA00008783"/>
    </source>
</evidence>
<evidence type="ECO:0000256" key="2">
    <source>
        <dbReference type="ARBA" id="ARBA00004141"/>
    </source>
</evidence>
<dbReference type="EMBL" id="LSYV01000044">
    <property type="protein sequence ID" value="KXZ46431.1"/>
    <property type="molecule type" value="Genomic_DNA"/>
</dbReference>
<evidence type="ECO:0000256" key="4">
    <source>
        <dbReference type="ARBA" id="ARBA00022692"/>
    </source>
</evidence>
<feature type="transmembrane region" description="Helical" evidence="12">
    <location>
        <begin position="373"/>
        <end position="395"/>
    </location>
</feature>
<keyword evidence="14" id="KW-1185">Reference proteome</keyword>
<dbReference type="GO" id="GO:0060271">
    <property type="term" value="P:cilium assembly"/>
    <property type="evidence" value="ECO:0007669"/>
    <property type="project" value="TreeGrafter"/>
</dbReference>
<feature type="transmembrane region" description="Helical" evidence="12">
    <location>
        <begin position="428"/>
        <end position="446"/>
    </location>
</feature>
<accession>A0A150G9C5</accession>
<keyword evidence="4 12" id="KW-0812">Transmembrane</keyword>
<name>A0A150G9C5_GONPE</name>
<comment type="similarity">
    <text evidence="3">Belongs to the TMEM237 family.</text>
</comment>
<keyword evidence="7" id="KW-0969">Cilium</keyword>
<evidence type="ECO:0000256" key="12">
    <source>
        <dbReference type="SAM" id="Phobius"/>
    </source>
</evidence>
<keyword evidence="9" id="KW-0966">Cell projection</keyword>
<evidence type="ECO:0000256" key="7">
    <source>
        <dbReference type="ARBA" id="ARBA00023069"/>
    </source>
</evidence>
<evidence type="ECO:0000256" key="11">
    <source>
        <dbReference type="SAM" id="MobiDB-lite"/>
    </source>
</evidence>
<reference evidence="14" key="1">
    <citation type="journal article" date="2016" name="Nat. Commun.">
        <title>The Gonium pectorale genome demonstrates co-option of cell cycle regulation during the evolution of multicellularity.</title>
        <authorList>
            <person name="Hanschen E.R."/>
            <person name="Marriage T.N."/>
            <person name="Ferris P.J."/>
            <person name="Hamaji T."/>
            <person name="Toyoda A."/>
            <person name="Fujiyama A."/>
            <person name="Neme R."/>
            <person name="Noguchi H."/>
            <person name="Minakuchi Y."/>
            <person name="Suzuki M."/>
            <person name="Kawai-Toyooka H."/>
            <person name="Smith D.R."/>
            <person name="Sparks H."/>
            <person name="Anderson J."/>
            <person name="Bakaric R."/>
            <person name="Luria V."/>
            <person name="Karger A."/>
            <person name="Kirschner M.W."/>
            <person name="Durand P.M."/>
            <person name="Michod R.E."/>
            <person name="Nozaki H."/>
            <person name="Olson B.J."/>
        </authorList>
    </citation>
    <scope>NUCLEOTIDE SEQUENCE [LARGE SCALE GENOMIC DNA]</scope>
    <source>
        <strain evidence="14">NIES-2863</strain>
    </source>
</reference>
<feature type="compositionally biased region" description="Basic and acidic residues" evidence="11">
    <location>
        <begin position="173"/>
        <end position="185"/>
    </location>
</feature>
<dbReference type="OrthoDB" id="550113at2759"/>
<evidence type="ECO:0000256" key="8">
    <source>
        <dbReference type="ARBA" id="ARBA00023136"/>
    </source>
</evidence>
<keyword evidence="5" id="KW-0970">Cilium biogenesis/degradation</keyword>
<evidence type="ECO:0000313" key="13">
    <source>
        <dbReference type="EMBL" id="KXZ46431.1"/>
    </source>
</evidence>
<evidence type="ECO:0000256" key="9">
    <source>
        <dbReference type="ARBA" id="ARBA00023273"/>
    </source>
</evidence>
<sequence length="504" mass="55906">MELAASHEGLPEPDYGLVAELRNKAGPDPFASDYGLAAEVARRRSRSRSPSPSPLMRGRLGVLPPLRARRRLDPVMPAEDLDAEIAARQRAQAAAMAEPFTAADGSDPFALAAGDEQLKLPRELMTPYEPSQQELPGDDVRLKTPGDDASETSHVSRDDELYGLAAELGVDPETARRLRDERRAQGLDPYGNPLPGQPGGEPPEPPGHKYVYDEDTGMLVNTGGGQGVGDRKARQYIEDEVTGDFYKLHSKRRRLLGLLRRKEPAANDDDEDEEDDRGFRGRLRRSLANLTNIFNILGMFAQGLLSGFALLNFFMTYMLYGSSGGELREFLRYYGPLAQNNNRLYYTLLALSVISSTSRLARDKLRGFQPRRLLLAPVDYGQMLLYVGAYIASVLCTPLDDELTYEYNRNPRFYELTFASGFKKRLSLWHLLNIVRTVLCALAWLLTCYQNSPHVFEATLRAEIRSMRRQQQLLHASGPAAATAGQGALVTSASEGGTLRRKAA</sequence>
<feature type="transmembrane region" description="Helical" evidence="12">
    <location>
        <begin position="293"/>
        <end position="320"/>
    </location>
</feature>
<dbReference type="AlphaFoldDB" id="A0A150G9C5"/>
<comment type="caution">
    <text evidence="13">The sequence shown here is derived from an EMBL/GenBank/DDBJ whole genome shotgun (WGS) entry which is preliminary data.</text>
</comment>
<dbReference type="Proteomes" id="UP000075714">
    <property type="component" value="Unassembled WGS sequence"/>
</dbReference>
<gene>
    <name evidence="13" type="ORF">GPECTOR_43g867</name>
</gene>
<protein>
    <submittedName>
        <fullName evidence="13">Uncharacterized protein</fullName>
    </submittedName>
</protein>
<dbReference type="GO" id="GO:0016020">
    <property type="term" value="C:membrane"/>
    <property type="evidence" value="ECO:0007669"/>
    <property type="project" value="UniProtKB-SubCell"/>
</dbReference>
<feature type="region of interest" description="Disordered" evidence="11">
    <location>
        <begin position="41"/>
        <end position="62"/>
    </location>
</feature>
<evidence type="ECO:0000256" key="1">
    <source>
        <dbReference type="ARBA" id="ARBA00004138"/>
    </source>
</evidence>
<dbReference type="Pfam" id="PF15383">
    <property type="entry name" value="TMEM237"/>
    <property type="match status" value="1"/>
</dbReference>
<proteinExistence type="inferred from homology"/>
<dbReference type="PANTHER" id="PTHR28388:SF1">
    <property type="entry name" value="TRANSMEMBRANE PROTEIN 237"/>
    <property type="match status" value="1"/>
</dbReference>
<dbReference type="PANTHER" id="PTHR28388">
    <property type="entry name" value="TRANSMEMBRANE PROTEIN 237"/>
    <property type="match status" value="1"/>
</dbReference>
<evidence type="ECO:0000313" key="14">
    <source>
        <dbReference type="Proteomes" id="UP000075714"/>
    </source>
</evidence>
<organism evidence="13 14">
    <name type="scientific">Gonium pectorale</name>
    <name type="common">Green alga</name>
    <dbReference type="NCBI Taxonomy" id="33097"/>
    <lineage>
        <taxon>Eukaryota</taxon>
        <taxon>Viridiplantae</taxon>
        <taxon>Chlorophyta</taxon>
        <taxon>core chlorophytes</taxon>
        <taxon>Chlorophyceae</taxon>
        <taxon>CS clade</taxon>
        <taxon>Chlamydomonadales</taxon>
        <taxon>Volvocaceae</taxon>
        <taxon>Gonium</taxon>
    </lineage>
</organism>
<evidence type="ECO:0000256" key="6">
    <source>
        <dbReference type="ARBA" id="ARBA00022989"/>
    </source>
</evidence>
<keyword evidence="8 12" id="KW-0472">Membrane</keyword>
<comment type="subcellular location">
    <subcellularLocation>
        <location evidence="1">Cell projection</location>
        <location evidence="1">Cilium</location>
    </subcellularLocation>
    <subcellularLocation>
        <location evidence="2">Membrane</location>
        <topology evidence="2">Multi-pass membrane protein</topology>
    </subcellularLocation>
</comment>
<dbReference type="GO" id="GO:0035869">
    <property type="term" value="C:ciliary transition zone"/>
    <property type="evidence" value="ECO:0007669"/>
    <property type="project" value="TreeGrafter"/>
</dbReference>
<feature type="compositionally biased region" description="Low complexity" evidence="11">
    <location>
        <begin position="48"/>
        <end position="62"/>
    </location>
</feature>
<comment type="function">
    <text evidence="10">Component of the transition zone in primary cilia. Required for ciliogenesis.</text>
</comment>
<evidence type="ECO:0000256" key="10">
    <source>
        <dbReference type="ARBA" id="ARBA00025631"/>
    </source>
</evidence>